<protein>
    <recommendedName>
        <fullName evidence="3">Phage portal protein</fullName>
    </recommendedName>
</protein>
<evidence type="ECO:0000313" key="2">
    <source>
        <dbReference type="EMBL" id="BCE85024.1"/>
    </source>
</evidence>
<gene>
    <name evidence="1" type="ORF">XF2B_40710</name>
    <name evidence="2" type="ORF">XF9B_64450</name>
</gene>
<evidence type="ECO:0000313" key="1">
    <source>
        <dbReference type="EMBL" id="BCE30302.1"/>
    </source>
</evidence>
<reference evidence="2" key="2">
    <citation type="submission" date="2020-05" db="EMBL/GenBank/DDBJ databases">
        <title>Complete genome sequence of Bradyrhizobium diazoefficiens XF9 isolated from soybean nodule.</title>
        <authorList>
            <person name="Noda R."/>
            <person name="Kakizaki K."/>
            <person name="Minamisawa K."/>
        </authorList>
    </citation>
    <scope>NUCLEOTIDE SEQUENCE</scope>
    <source>
        <strain evidence="2">XF9</strain>
    </source>
</reference>
<accession>A0A810CA34</accession>
<proteinExistence type="predicted"/>
<reference evidence="1" key="1">
    <citation type="submission" date="2020-05" db="EMBL/GenBank/DDBJ databases">
        <title>Complete genome sequence of Bradyrhizobium diazoefficiens XF2 isolated from soybean nodule.</title>
        <authorList>
            <person name="Noda R."/>
            <person name="Kakizaki K."/>
            <person name="Minamisawa K."/>
        </authorList>
    </citation>
    <scope>NUCLEOTIDE SEQUENCE</scope>
    <source>
        <strain evidence="1">XF2</strain>
    </source>
</reference>
<dbReference type="EMBL" id="AP023098">
    <property type="protein sequence ID" value="BCE85024.1"/>
    <property type="molecule type" value="Genomic_DNA"/>
</dbReference>
<evidence type="ECO:0008006" key="3">
    <source>
        <dbReference type="Google" id="ProtNLM"/>
    </source>
</evidence>
<dbReference type="Pfam" id="PF04860">
    <property type="entry name" value="Phage_portal"/>
    <property type="match status" value="1"/>
</dbReference>
<sequence length="493" mass="55399">MNKFNTPRGDGAQSMRALSPSNVRLSYGGRSNGADWFGPLAPMPPVAPPEVAGRSWDFPTGFNLSTQPRANEPIASATLRELADSYDPLRLVIDRRKDQLGRLPWTIRVKHEGRGKRPAAAALAPALRAMLRDISEFFREPAYKISFRQFVRILAEDHFIIDAPACFCRRSCSGELLRLQPVDGALIKRNIDTWGNTPEPFPATWPCIWNGQTVTQENYRSLGFELVNGWLFPPAYSLTLKGGMPAVNYTVRDLIYRPANLTSHSPYGRSPVEHVVTTVNTAVRRAASQLDYFREGNQPEAIYSLPATWTPDQVQRFQDYWDSILSGNLGARRRMKFMAGDGRYVPIKEPPLKSDFDEWLVRIICVAFSYPPNAFMNLSNKSTAEHHERVAEEEGLQTTKLFFSDLLNDIITEEFSDEVEFAWVEEDEIDQVKQAEILTKYAESGILTINQARERIGEEADLDPAASRLMVKTATGYVPIGEAATDSQSTDTN</sequence>
<dbReference type="EMBL" id="AP023092">
    <property type="protein sequence ID" value="BCE30302.1"/>
    <property type="molecule type" value="Genomic_DNA"/>
</dbReference>
<name>A0A810CA34_9BRAD</name>
<dbReference type="AlphaFoldDB" id="A0A810CA34"/>
<dbReference type="InterPro" id="IPR006944">
    <property type="entry name" value="Phage/GTA_portal"/>
</dbReference>
<organism evidence="2">
    <name type="scientific">Bradyrhizobium diazoefficiens</name>
    <dbReference type="NCBI Taxonomy" id="1355477"/>
    <lineage>
        <taxon>Bacteria</taxon>
        <taxon>Pseudomonadati</taxon>
        <taxon>Pseudomonadota</taxon>
        <taxon>Alphaproteobacteria</taxon>
        <taxon>Hyphomicrobiales</taxon>
        <taxon>Nitrobacteraceae</taxon>
        <taxon>Bradyrhizobium</taxon>
    </lineage>
</organism>